<feature type="coiled-coil region" evidence="1">
    <location>
        <begin position="127"/>
        <end position="224"/>
    </location>
</feature>
<accession>A0A1I7X4K0</accession>
<keyword evidence="1" id="KW-0175">Coiled coil</keyword>
<protein>
    <submittedName>
        <fullName evidence="4">RING-type E3 ubiquitin transferase</fullName>
    </submittedName>
</protein>
<dbReference type="InterPro" id="IPR049885">
    <property type="entry name" value="MTCL1-3"/>
</dbReference>
<feature type="coiled-coil region" evidence="1">
    <location>
        <begin position="486"/>
        <end position="538"/>
    </location>
</feature>
<evidence type="ECO:0000313" key="4">
    <source>
        <dbReference type="WBParaSite" id="Hba_12312"/>
    </source>
</evidence>
<dbReference type="PANTHER" id="PTHR15742">
    <property type="entry name" value="GIRDIN"/>
    <property type="match status" value="1"/>
</dbReference>
<feature type="coiled-coil region" evidence="1">
    <location>
        <begin position="274"/>
        <end position="333"/>
    </location>
</feature>
<evidence type="ECO:0000256" key="2">
    <source>
        <dbReference type="SAM" id="MobiDB-lite"/>
    </source>
</evidence>
<feature type="region of interest" description="Disordered" evidence="2">
    <location>
        <begin position="247"/>
        <end position="270"/>
    </location>
</feature>
<dbReference type="WBParaSite" id="Hba_12312">
    <property type="protein sequence ID" value="Hba_12312"/>
    <property type="gene ID" value="Hba_12312"/>
</dbReference>
<dbReference type="AlphaFoldDB" id="A0A1I7X4K0"/>
<dbReference type="Proteomes" id="UP000095283">
    <property type="component" value="Unplaced"/>
</dbReference>
<keyword evidence="3" id="KW-1185">Reference proteome</keyword>
<name>A0A1I7X4K0_HETBA</name>
<evidence type="ECO:0000256" key="1">
    <source>
        <dbReference type="SAM" id="Coils"/>
    </source>
</evidence>
<reference evidence="4" key="1">
    <citation type="submission" date="2016-11" db="UniProtKB">
        <authorList>
            <consortium name="WormBaseParasite"/>
        </authorList>
    </citation>
    <scope>IDENTIFICATION</scope>
</reference>
<feature type="coiled-coil region" evidence="1">
    <location>
        <begin position="370"/>
        <end position="447"/>
    </location>
</feature>
<evidence type="ECO:0000313" key="3">
    <source>
        <dbReference type="Proteomes" id="UP000095283"/>
    </source>
</evidence>
<organism evidence="3 4">
    <name type="scientific">Heterorhabditis bacteriophora</name>
    <name type="common">Entomopathogenic nematode worm</name>
    <dbReference type="NCBI Taxonomy" id="37862"/>
    <lineage>
        <taxon>Eukaryota</taxon>
        <taxon>Metazoa</taxon>
        <taxon>Ecdysozoa</taxon>
        <taxon>Nematoda</taxon>
        <taxon>Chromadorea</taxon>
        <taxon>Rhabditida</taxon>
        <taxon>Rhabditina</taxon>
        <taxon>Rhabditomorpha</taxon>
        <taxon>Strongyloidea</taxon>
        <taxon>Heterorhabditidae</taxon>
        <taxon>Heterorhabditis</taxon>
    </lineage>
</organism>
<proteinExistence type="predicted"/>
<feature type="compositionally biased region" description="Basic and acidic residues" evidence="2">
    <location>
        <begin position="250"/>
        <end position="270"/>
    </location>
</feature>
<sequence>MKIRIETLEKQLSEHKATATISELQGKVPTADEIEQCCEVLASIESQTARICKQIEKIDQAQKQDERRRSLSKDSSATIIAELANLMGELKNVHNLMDGIKSCNPSFVRRSPLRELVNSPRGECSKCKENEALLNEQQNEIMFYKKKNKDLTNQMQDLETEKKSVREFEIKYKKLESIFDQEREKMNSERSRTKNEIVALKKIAEDAEELLKRSSDDLKRKEQMWKSEKASLDREITSLKKQLLACKNGEGSEHDERASSHDSDKVDPMKLSRNESDKIHVIDLKKQIAQLEKKNADCEAKLEDIKISNVDLLDQLNKAKQGWQKDKEAHQHKTRQTEKIRIVEMDAVQQKFSSRMRIMEDTNKSLHSQLVLARRERDAHKEALANYERKMVEEKKGIDQREKEHADAAGKIKSLVSYCDDPIQKRLADMETELERLNTDLRLTKEAKKADQILYRMDRARGRNEKITDEELTSVEQMQHQYQECERFYSKEVDRLNGKIKELTTEAQLKNNEQQRITRELREQIRVLEIDQRNLSQKKDNQVAAKELFESEAERLQQVVHMNELQKLTRKYRLSSIIDQLQYVTDPLRRSGKLEPDHPDGIRYIINQLIAIRDEDNQSCLTSEDRCSSVQPSLQERNGYAPSLSECDGTYDNISQSSLSIRSVTSVPIRNTVRWTNNQASVVKTIVSPTSPTLVKNKTESTAYPTKRSFRRYEAYETIFLLILLDKYPYYSAIS</sequence>
<dbReference type="PANTHER" id="PTHR15742:SF5">
    <property type="entry name" value="GIRDIN"/>
    <property type="match status" value="1"/>
</dbReference>